<accession>A0A323UXU3</accession>
<dbReference type="InterPro" id="IPR006660">
    <property type="entry name" value="Arsenate_reductase-like"/>
</dbReference>
<dbReference type="Proteomes" id="UP000248259">
    <property type="component" value="Unassembled WGS sequence"/>
</dbReference>
<dbReference type="RefSeq" id="WP_110523405.1">
    <property type="nucleotide sequence ID" value="NZ_QKOE01000003.1"/>
</dbReference>
<dbReference type="InterPro" id="IPR006503">
    <property type="entry name" value="Nase-assoc"/>
</dbReference>
<proteinExistence type="inferred from homology"/>
<evidence type="ECO:0000256" key="1">
    <source>
        <dbReference type="ARBA" id="ARBA00007198"/>
    </source>
</evidence>
<dbReference type="SUPFAM" id="SSF52833">
    <property type="entry name" value="Thioredoxin-like"/>
    <property type="match status" value="1"/>
</dbReference>
<dbReference type="NCBIfam" id="TIGR01616">
    <property type="entry name" value="nitro_assoc"/>
    <property type="match status" value="1"/>
</dbReference>
<reference evidence="4 5" key="1">
    <citation type="submission" date="2018-06" db="EMBL/GenBank/DDBJ databases">
        <title>Azoarcus communis strain SWub3 genome.</title>
        <authorList>
            <person name="Zorraquino Salvo V."/>
            <person name="Toubiana D."/>
            <person name="Blumwald E."/>
        </authorList>
    </citation>
    <scope>NUCLEOTIDE SEQUENCE [LARGE SCALE GENOMIC DNA]</scope>
    <source>
        <strain evidence="4 5">SWub3</strain>
    </source>
</reference>
<keyword evidence="5" id="KW-1185">Reference proteome</keyword>
<feature type="region of interest" description="Disordered" evidence="3">
    <location>
        <begin position="128"/>
        <end position="169"/>
    </location>
</feature>
<dbReference type="Gene3D" id="3.40.30.10">
    <property type="entry name" value="Glutaredoxin"/>
    <property type="match status" value="1"/>
</dbReference>
<evidence type="ECO:0000313" key="5">
    <source>
        <dbReference type="Proteomes" id="UP000248259"/>
    </source>
</evidence>
<name>A0A323UXU3_9RHOO</name>
<evidence type="ECO:0000256" key="2">
    <source>
        <dbReference type="PROSITE-ProRule" id="PRU01282"/>
    </source>
</evidence>
<sequence length="169" mass="17710">MPSVTFWWKPGCSTNTRQISLLRAAGCAVDVRDLLTEAWTAEWLASFFSGQPVAQWFNPAAPAVKSGAVDPAAMTPASALGRLIAEPLLIRRPLVEINGQRCCGFDTGWLAVQGVALGTGEVPEACSHHGSGAQVSCPPPVARTGKPQEPTPYSNPAAYVARPSGSSLP</sequence>
<comment type="similarity">
    <text evidence="1 2">Belongs to the ArsC family.</text>
</comment>
<dbReference type="PROSITE" id="PS51353">
    <property type="entry name" value="ARSC"/>
    <property type="match status" value="1"/>
</dbReference>
<organism evidence="4 5">
    <name type="scientific">Parazoarcus communis SWub3 = DSM 12120</name>
    <dbReference type="NCBI Taxonomy" id="1121029"/>
    <lineage>
        <taxon>Bacteria</taxon>
        <taxon>Pseudomonadati</taxon>
        <taxon>Pseudomonadota</taxon>
        <taxon>Betaproteobacteria</taxon>
        <taxon>Rhodocyclales</taxon>
        <taxon>Zoogloeaceae</taxon>
        <taxon>Parazoarcus</taxon>
    </lineage>
</organism>
<evidence type="ECO:0000256" key="3">
    <source>
        <dbReference type="SAM" id="MobiDB-lite"/>
    </source>
</evidence>
<evidence type="ECO:0000313" key="4">
    <source>
        <dbReference type="EMBL" id="PZA17389.1"/>
    </source>
</evidence>
<comment type="caution">
    <text evidence="4">The sequence shown here is derived from an EMBL/GenBank/DDBJ whole genome shotgun (WGS) entry which is preliminary data.</text>
</comment>
<protein>
    <submittedName>
        <fullName evidence="4">Arsenate reductase family protein</fullName>
    </submittedName>
</protein>
<dbReference type="AlphaFoldDB" id="A0A323UXU3"/>
<gene>
    <name evidence="4" type="ORF">DNK49_05870</name>
</gene>
<dbReference type="EMBL" id="QKOE01000003">
    <property type="protein sequence ID" value="PZA17389.1"/>
    <property type="molecule type" value="Genomic_DNA"/>
</dbReference>
<dbReference type="InterPro" id="IPR036249">
    <property type="entry name" value="Thioredoxin-like_sf"/>
</dbReference>
<dbReference type="OrthoDB" id="5432555at2"/>